<feature type="domain" description="Thioredoxin" evidence="2">
    <location>
        <begin position="14"/>
        <end position="180"/>
    </location>
</feature>
<dbReference type="PANTHER" id="PTHR46388">
    <property type="entry name" value="NHL REPEAT-CONTAINING PROTEIN 2"/>
    <property type="match status" value="1"/>
</dbReference>
<protein>
    <submittedName>
        <fullName evidence="3">AhpC/TSA family protein</fullName>
    </submittedName>
</protein>
<feature type="compositionally biased region" description="Basic and acidic residues" evidence="1">
    <location>
        <begin position="10"/>
        <end position="34"/>
    </location>
</feature>
<dbReference type="Pfam" id="PF00578">
    <property type="entry name" value="AhpC-TSA"/>
    <property type="match status" value="1"/>
</dbReference>
<dbReference type="InterPro" id="IPR041017">
    <property type="entry name" value="Thioredoxin_10"/>
</dbReference>
<dbReference type="AlphaFoldDB" id="A0A239D9Z0"/>
<dbReference type="InterPro" id="IPR013766">
    <property type="entry name" value="Thioredoxin_domain"/>
</dbReference>
<evidence type="ECO:0000256" key="1">
    <source>
        <dbReference type="SAM" id="MobiDB-lite"/>
    </source>
</evidence>
<proteinExistence type="predicted"/>
<name>A0A239D9Z0_9ACTN</name>
<reference evidence="4" key="1">
    <citation type="submission" date="2017-06" db="EMBL/GenBank/DDBJ databases">
        <authorList>
            <person name="Varghese N."/>
            <person name="Submissions S."/>
        </authorList>
    </citation>
    <scope>NUCLEOTIDE SEQUENCE [LARGE SCALE GENOMIC DNA]</scope>
    <source>
        <strain evidence="4">DSM 45423</strain>
    </source>
</reference>
<dbReference type="PROSITE" id="PS51352">
    <property type="entry name" value="THIOREDOXIN_2"/>
    <property type="match status" value="1"/>
</dbReference>
<organism evidence="3 4">
    <name type="scientific">Geodermatophilus saharensis</name>
    <dbReference type="NCBI Taxonomy" id="1137994"/>
    <lineage>
        <taxon>Bacteria</taxon>
        <taxon>Bacillati</taxon>
        <taxon>Actinomycetota</taxon>
        <taxon>Actinomycetes</taxon>
        <taxon>Geodermatophilales</taxon>
        <taxon>Geodermatophilaceae</taxon>
        <taxon>Geodermatophilus</taxon>
    </lineage>
</organism>
<dbReference type="GO" id="GO:0016491">
    <property type="term" value="F:oxidoreductase activity"/>
    <property type="evidence" value="ECO:0007669"/>
    <property type="project" value="InterPro"/>
</dbReference>
<accession>A0A239D9Z0</accession>
<dbReference type="InterPro" id="IPR000866">
    <property type="entry name" value="AhpC/TSA"/>
</dbReference>
<dbReference type="SUPFAM" id="SSF52833">
    <property type="entry name" value="Thioredoxin-like"/>
    <property type="match status" value="1"/>
</dbReference>
<dbReference type="GO" id="GO:0016209">
    <property type="term" value="F:antioxidant activity"/>
    <property type="evidence" value="ECO:0007669"/>
    <property type="project" value="InterPro"/>
</dbReference>
<dbReference type="OrthoDB" id="9811352at2"/>
<evidence type="ECO:0000313" key="4">
    <source>
        <dbReference type="Proteomes" id="UP000198386"/>
    </source>
</evidence>
<feature type="region of interest" description="Disordered" evidence="1">
    <location>
        <begin position="1"/>
        <end position="34"/>
    </location>
</feature>
<gene>
    <name evidence="3" type="ORF">SAMN04488107_2070</name>
</gene>
<dbReference type="PANTHER" id="PTHR46388:SF2">
    <property type="entry name" value="NHL REPEAT-CONTAINING PROTEIN 2"/>
    <property type="match status" value="1"/>
</dbReference>
<evidence type="ECO:0000313" key="3">
    <source>
        <dbReference type="EMBL" id="SNS29110.1"/>
    </source>
</evidence>
<dbReference type="Gene3D" id="2.60.120.260">
    <property type="entry name" value="Galactose-binding domain-like"/>
    <property type="match status" value="1"/>
</dbReference>
<dbReference type="InterPro" id="IPR036249">
    <property type="entry name" value="Thioredoxin-like_sf"/>
</dbReference>
<dbReference type="EMBL" id="FZOH01000003">
    <property type="protein sequence ID" value="SNS29110.1"/>
    <property type="molecule type" value="Genomic_DNA"/>
</dbReference>
<dbReference type="Pfam" id="PF17991">
    <property type="entry name" value="Thioredoxin_10"/>
    <property type="match status" value="1"/>
</dbReference>
<sequence length="355" mass="39082">MASDHLPTTRRLERLLQSDAPRAEDRGPDDGEDARWAVGADFSLDGATDWVNSPPLTGADLRGRVVAVNFWTLTCINWLRQLPYVRAWEEAWRDAGLVVVGVHSPEFSFEHDVTEVRRAVEARSIRYPVAVDSHFVVWRSFHNHFWPALYLVDAEGRLRHHAFGEGGYEETESVLRRLLTEAGAGDLGPEPVPVDARGVEAPADWDTLRSAENYLGYDRTTGFASPGRLVADRAHVYATPARMRSGHWALAGAWTIGRESSVVEDPGGRLTCRFHARDLHLVVAPPAGGSARIRVRLDGRPPGADSGEDVDASGEGVVTEPRLYQLLRRRGAVTDATAEIEFLDPGAGIYAFTFG</sequence>
<dbReference type="Gene3D" id="3.40.30.10">
    <property type="entry name" value="Glutaredoxin"/>
    <property type="match status" value="1"/>
</dbReference>
<dbReference type="RefSeq" id="WP_089403776.1">
    <property type="nucleotide sequence ID" value="NZ_FZOH01000003.1"/>
</dbReference>
<evidence type="ECO:0000259" key="2">
    <source>
        <dbReference type="PROSITE" id="PS51352"/>
    </source>
</evidence>
<keyword evidence="4" id="KW-1185">Reference proteome</keyword>
<dbReference type="Proteomes" id="UP000198386">
    <property type="component" value="Unassembled WGS sequence"/>
</dbReference>